<feature type="domain" description="CNH" evidence="6">
    <location>
        <begin position="1247"/>
        <end position="1555"/>
    </location>
</feature>
<evidence type="ECO:0000256" key="3">
    <source>
        <dbReference type="SAM" id="MobiDB-lite"/>
    </source>
</evidence>
<dbReference type="GO" id="GO:0005085">
    <property type="term" value="F:guanyl-nucleotide exchange factor activity"/>
    <property type="evidence" value="ECO:0007669"/>
    <property type="project" value="UniProtKB-KW"/>
</dbReference>
<dbReference type="SUPFAM" id="SSF48065">
    <property type="entry name" value="DBL homology domain (DH-domain)"/>
    <property type="match status" value="2"/>
</dbReference>
<dbReference type="SMART" id="SM00036">
    <property type="entry name" value="CNH"/>
    <property type="match status" value="1"/>
</dbReference>
<dbReference type="InterPro" id="IPR001849">
    <property type="entry name" value="PH_domain"/>
</dbReference>
<dbReference type="Pfam" id="PF15405">
    <property type="entry name" value="PH_5"/>
    <property type="match status" value="1"/>
</dbReference>
<dbReference type="PANTHER" id="PTHR46572:SF1">
    <property type="entry name" value="RHO1 GUANINE NUCLEOTIDE EXCHANGE FACTOR TUS1"/>
    <property type="match status" value="1"/>
</dbReference>
<feature type="domain" description="PH" evidence="4">
    <location>
        <begin position="1061"/>
        <end position="1204"/>
    </location>
</feature>
<dbReference type="PROSITE" id="PS50010">
    <property type="entry name" value="DH_2"/>
    <property type="match status" value="2"/>
</dbReference>
<dbReference type="SMART" id="SM00325">
    <property type="entry name" value="RhoGEF"/>
    <property type="match status" value="2"/>
</dbReference>
<dbReference type="CDD" id="cd00160">
    <property type="entry name" value="RhoGEF"/>
    <property type="match status" value="2"/>
</dbReference>
<dbReference type="CDD" id="cd04435">
    <property type="entry name" value="DEP_fRom2"/>
    <property type="match status" value="1"/>
</dbReference>
<keyword evidence="8" id="KW-1185">Reference proteome</keyword>
<sequence length="1707" mass="192390">MPDSESLHRLSLALSTGPGQCRQAALAAADNTFQQHNRETTDVGAIFTTPSKGSIHAAHARAYDCKMATKRSNSPVDEDLQRLYNEVWAGFAEESAAQSNEKDLENIYNVYGAENSRETPSPGPAPPSNPQYSSYYTSSVAAQVQPTIPSSPKSPRRALPPTPASASSTRTSFPMPEPEPYQDPNGTPRSNTYGYDTYVSHGQSDLLRQATTASATQAGRRLPQKPVHSDSYSTTSSISYKEDSTPDPYASYRPAGASAPALPPKNSTVDYESSHYDAYQPLPSETSNGYYGEYQHLQPNDPERQDVSEVSRRPSVTSAAYSLEPGYPQTTPATDYDYTAPPLGSPSMDAPYDSPSPSKGYNPDPASVYRRPTDVLRTLADFEHHADQQDQQDQYEFQDDDEFWDEEEEDPTRFINLSLLSHIAVQLRDKIPRATHVKGSIPYDRAFTGKDIVSTIQSLIQRELAINHGVSTSDRRVAIQVARSLQSQLFFYEVEWGGRVLQDGVEDVFMFLDDQESGSGGQGQAEELPTGVITMLSRCYSPSCGDGVSCYAFGCPRKGGFALDPLLSVVEEPEAGANKRNSWKESIDPSVLRNLPQSEVQRQSIIHNIIVREEQYVQDLDIIETVFIKPLRLSGSTIMQPQLIEDFIDDVFNNILDLRECNRRLLEVLYVRQREQGPIIQKIGDVFLEAATEFRLAYPAYTGHYPVAEKRLKEETDGNHEFKLFLEQCTRDCAKFRADDAPRFDLKLFLNRPAEHLQKYPSLLEAVLHETAEGNTDADFLKEAINAIKSLQSVAQLRSFQTAMGKGPTSKWEWHDMVAAELRTSMPKKEAKRQSIIFELIKGEMAYVKDLENIELMYIRPLRAANPPIIVGDKAKLERFIDEVFHNYYELLQHHKKLVEAFHEIQREQHPVIRSVTAPMMDAALNFREAYMEYIPNYPIAAYRIDDEMANNPAFKDFVDQQVRHPDAHRLDMKNFINRPIPRLLRYELLLKGIMEETTPPEHEDLVNIPNVIDVIKALGKESEPGVASAKQKVELWRYNSNLVFSKGENVDMDLLNPDRNLIHSGKLLRQPDSGLEWNWSELFVLLFDNYLVMTKIKESKDKDGVVKYIVNRRPIPLDLLNLVNFTDPPTQRSAGLLRTLRSDKPQHGEVPMNNPNISPETDARSVYPLTLHHNGRMGGAYVLYAESAQIRSEWKERLDDAIGLRKVVQESNKAFEVETLSSDTFLMPLYASASQGPAWEQSNTFTGKVTCSVPFTTPDGRHLVAIGCQEGVWIGYRHDPKSMRRVLQLKAVTQCAMLESFGIFLVLADKSLFAYHIEALVPSSPHGVHNNLIPQKLNGTKDVHFFSVGTLQGRTLVAYMKKKGLDSIFRVLEPVGDKINEKVKAPVGLGSRLGFRSAKSDWFRIYRDFFLPSESFDLIFLKARIAILCAKGFEIMDLNDFNSVTIPQLDDPRNANLAKRCDSCRPMGMFRSEEDQFLLCYDEFGLHVDKHGDPIRPGVIIEWEGTAERVACHPPYVLLFDSRFIEVRYIDTGRLAQIISGNDIRCIWDGRGVSSNSQKPPQDPREQQEAKVHAVMTNTEGVGRSKAVAQVVFELVPTVAIYPSLPPRHQQHQQQEHHAPPQQQQQVAHHQYPHQQQQPGYAPYNTAGDVPVGYGYDQGANGYGYNQHQQQYQTQYSHTPSASTSRQQQQHPGYNARPSTADSWRS</sequence>
<keyword evidence="1" id="KW-0597">Phosphoprotein</keyword>
<evidence type="ECO:0000256" key="2">
    <source>
        <dbReference type="ARBA" id="ARBA00022658"/>
    </source>
</evidence>
<dbReference type="SUPFAM" id="SSF50729">
    <property type="entry name" value="PH domain-like"/>
    <property type="match status" value="1"/>
</dbReference>
<dbReference type="EMBL" id="JACGCI010000009">
    <property type="protein sequence ID" value="KAF6761770.1"/>
    <property type="molecule type" value="Genomic_DNA"/>
</dbReference>
<evidence type="ECO:0000256" key="1">
    <source>
        <dbReference type="ARBA" id="ARBA00022553"/>
    </source>
</evidence>
<dbReference type="Gene3D" id="2.30.29.30">
    <property type="entry name" value="Pleckstrin-homology domain (PH domain)/Phosphotyrosine-binding domain (PTB)"/>
    <property type="match status" value="1"/>
</dbReference>
<protein>
    <submittedName>
        <fullName evidence="7">Signal transducer</fullName>
    </submittedName>
</protein>
<feature type="compositionally biased region" description="Low complexity" evidence="3">
    <location>
        <begin position="229"/>
        <end position="239"/>
    </location>
</feature>
<feature type="domain" description="DH" evidence="5">
    <location>
        <begin position="601"/>
        <end position="791"/>
    </location>
</feature>
<evidence type="ECO:0000313" key="7">
    <source>
        <dbReference type="EMBL" id="KAF6761770.1"/>
    </source>
</evidence>
<dbReference type="InterPro" id="IPR041675">
    <property type="entry name" value="PH_5"/>
</dbReference>
<feature type="compositionally biased region" description="Basic and acidic residues" evidence="3">
    <location>
        <begin position="301"/>
        <end position="312"/>
    </location>
</feature>
<organism evidence="7 8">
    <name type="scientific">Ephemerocybe angulata</name>
    <dbReference type="NCBI Taxonomy" id="980116"/>
    <lineage>
        <taxon>Eukaryota</taxon>
        <taxon>Fungi</taxon>
        <taxon>Dikarya</taxon>
        <taxon>Basidiomycota</taxon>
        <taxon>Agaricomycotina</taxon>
        <taxon>Agaricomycetes</taxon>
        <taxon>Agaricomycetidae</taxon>
        <taxon>Agaricales</taxon>
        <taxon>Agaricineae</taxon>
        <taxon>Psathyrellaceae</taxon>
        <taxon>Ephemerocybe</taxon>
    </lineage>
</organism>
<feature type="compositionally biased region" description="Polar residues" evidence="3">
    <location>
        <begin position="1678"/>
        <end position="1707"/>
    </location>
</feature>
<gene>
    <name evidence="7" type="ORF">DFP72DRAFT_879607</name>
</gene>
<feature type="domain" description="DH" evidence="5">
    <location>
        <begin position="832"/>
        <end position="1026"/>
    </location>
</feature>
<feature type="region of interest" description="Disordered" evidence="3">
    <location>
        <begin position="114"/>
        <end position="367"/>
    </location>
</feature>
<dbReference type="Gene3D" id="1.20.900.10">
    <property type="entry name" value="Dbl homology (DH) domain"/>
    <property type="match status" value="2"/>
</dbReference>
<dbReference type="SMART" id="SM00233">
    <property type="entry name" value="PH"/>
    <property type="match status" value="1"/>
</dbReference>
<keyword evidence="2" id="KW-0344">Guanine-nucleotide releasing factor</keyword>
<feature type="compositionally biased region" description="Low complexity" evidence="3">
    <location>
        <begin position="1659"/>
        <end position="1677"/>
    </location>
</feature>
<dbReference type="PROSITE" id="PS50219">
    <property type="entry name" value="CNH"/>
    <property type="match status" value="1"/>
</dbReference>
<feature type="compositionally biased region" description="Low complexity" evidence="3">
    <location>
        <begin position="164"/>
        <end position="174"/>
    </location>
</feature>
<comment type="caution">
    <text evidence="7">The sequence shown here is derived from an EMBL/GenBank/DDBJ whole genome shotgun (WGS) entry which is preliminary data.</text>
</comment>
<feature type="compositionally biased region" description="Polar residues" evidence="3">
    <location>
        <begin position="134"/>
        <end position="153"/>
    </location>
</feature>
<dbReference type="InterPro" id="IPR001180">
    <property type="entry name" value="CNH_dom"/>
</dbReference>
<dbReference type="InterPro" id="IPR000219">
    <property type="entry name" value="DH_dom"/>
</dbReference>
<evidence type="ECO:0000259" key="5">
    <source>
        <dbReference type="PROSITE" id="PS50010"/>
    </source>
</evidence>
<dbReference type="Pfam" id="PF00621">
    <property type="entry name" value="RhoGEF"/>
    <property type="match status" value="2"/>
</dbReference>
<feature type="compositionally biased region" description="Low complexity" evidence="3">
    <location>
        <begin position="1621"/>
        <end position="1645"/>
    </location>
</feature>
<accession>A0A8H6IA59</accession>
<reference evidence="7 8" key="1">
    <citation type="submission" date="2020-07" db="EMBL/GenBank/DDBJ databases">
        <title>Comparative genomics of pyrophilous fungi reveals a link between fire events and developmental genes.</title>
        <authorList>
            <consortium name="DOE Joint Genome Institute"/>
            <person name="Steindorff A.S."/>
            <person name="Carver A."/>
            <person name="Calhoun S."/>
            <person name="Stillman K."/>
            <person name="Liu H."/>
            <person name="Lipzen A."/>
            <person name="Pangilinan J."/>
            <person name="Labutti K."/>
            <person name="Bruns T.D."/>
            <person name="Grigoriev I.V."/>
        </authorList>
    </citation>
    <scope>NUCLEOTIDE SEQUENCE [LARGE SCALE GENOMIC DNA]</scope>
    <source>
        <strain evidence="7 8">CBS 144469</strain>
    </source>
</reference>
<dbReference type="PROSITE" id="PS50003">
    <property type="entry name" value="PH_DOMAIN"/>
    <property type="match status" value="1"/>
</dbReference>
<dbReference type="InterPro" id="IPR035899">
    <property type="entry name" value="DBL_dom_sf"/>
</dbReference>
<name>A0A8H6IA59_9AGAR</name>
<evidence type="ECO:0000259" key="6">
    <source>
        <dbReference type="PROSITE" id="PS50219"/>
    </source>
</evidence>
<dbReference type="PANTHER" id="PTHR46572">
    <property type="entry name" value="RHO1 GDP-GTP EXCHANGE PROTEIN 1-RELATED"/>
    <property type="match status" value="1"/>
</dbReference>
<evidence type="ECO:0000313" key="8">
    <source>
        <dbReference type="Proteomes" id="UP000521943"/>
    </source>
</evidence>
<dbReference type="Proteomes" id="UP000521943">
    <property type="component" value="Unassembled WGS sequence"/>
</dbReference>
<dbReference type="OrthoDB" id="2272012at2759"/>
<evidence type="ECO:0000259" key="4">
    <source>
        <dbReference type="PROSITE" id="PS50003"/>
    </source>
</evidence>
<feature type="compositionally biased region" description="Polar residues" evidence="3">
    <location>
        <begin position="184"/>
        <end position="194"/>
    </location>
</feature>
<dbReference type="InterPro" id="IPR052233">
    <property type="entry name" value="Rho-type_GEFs"/>
</dbReference>
<feature type="region of interest" description="Disordered" evidence="3">
    <location>
        <begin position="1608"/>
        <end position="1707"/>
    </location>
</feature>
<dbReference type="InterPro" id="IPR011993">
    <property type="entry name" value="PH-like_dom_sf"/>
</dbReference>
<proteinExistence type="predicted"/>
<dbReference type="Pfam" id="PF00780">
    <property type="entry name" value="CNH"/>
    <property type="match status" value="1"/>
</dbReference>